<dbReference type="InterPro" id="IPR001647">
    <property type="entry name" value="HTH_TetR"/>
</dbReference>
<protein>
    <submittedName>
        <fullName evidence="6">TetR/AcrR family transcriptional regulator</fullName>
    </submittedName>
</protein>
<evidence type="ECO:0000256" key="4">
    <source>
        <dbReference type="PROSITE-ProRule" id="PRU00335"/>
    </source>
</evidence>
<evidence type="ECO:0000256" key="3">
    <source>
        <dbReference type="ARBA" id="ARBA00023163"/>
    </source>
</evidence>
<organism evidence="6 7">
    <name type="scientific">Schaalia canis</name>
    <dbReference type="NCBI Taxonomy" id="100469"/>
    <lineage>
        <taxon>Bacteria</taxon>
        <taxon>Bacillati</taxon>
        <taxon>Actinomycetota</taxon>
        <taxon>Actinomycetes</taxon>
        <taxon>Actinomycetales</taxon>
        <taxon>Actinomycetaceae</taxon>
        <taxon>Schaalia</taxon>
    </lineage>
</organism>
<dbReference type="GO" id="GO:0003677">
    <property type="term" value="F:DNA binding"/>
    <property type="evidence" value="ECO:0007669"/>
    <property type="project" value="UniProtKB-UniRule"/>
</dbReference>
<dbReference type="Gene3D" id="1.10.357.10">
    <property type="entry name" value="Tetracycline Repressor, domain 2"/>
    <property type="match status" value="1"/>
</dbReference>
<gene>
    <name evidence="6" type="ORF">EII11_07330</name>
</gene>
<dbReference type="EMBL" id="RQZF01000007">
    <property type="protein sequence ID" value="RRC95040.1"/>
    <property type="molecule type" value="Genomic_DNA"/>
</dbReference>
<dbReference type="PANTHER" id="PTHR47506">
    <property type="entry name" value="TRANSCRIPTIONAL REGULATORY PROTEIN"/>
    <property type="match status" value="1"/>
</dbReference>
<dbReference type="SUPFAM" id="SSF46689">
    <property type="entry name" value="Homeodomain-like"/>
    <property type="match status" value="1"/>
</dbReference>
<dbReference type="AlphaFoldDB" id="A0A3P1SDR7"/>
<dbReference type="Pfam" id="PF00440">
    <property type="entry name" value="TetR_N"/>
    <property type="match status" value="1"/>
</dbReference>
<keyword evidence="7" id="KW-1185">Reference proteome</keyword>
<dbReference type="PRINTS" id="PR00455">
    <property type="entry name" value="HTHTETR"/>
</dbReference>
<dbReference type="Proteomes" id="UP000280444">
    <property type="component" value="Unassembled WGS sequence"/>
</dbReference>
<accession>A0A3P1SDR7</accession>
<dbReference type="InterPro" id="IPR036271">
    <property type="entry name" value="Tet_transcr_reg_TetR-rel_C_sf"/>
</dbReference>
<keyword evidence="3" id="KW-0804">Transcription</keyword>
<dbReference type="PROSITE" id="PS50977">
    <property type="entry name" value="HTH_TETR_2"/>
    <property type="match status" value="1"/>
</dbReference>
<sequence>MPEGRKPKGSYSVGIATREAILKSATELIAQVGYHGIALRDLARHVGISHPAVIYHFPNKEALIRAVIVRWEDAYGAIDVEIDPNTDELVIHGLKIKSYRELAICLMRLAKREDADVVLGLSAIVACEATANDHPVREYINARRELILDFLASQAEKDREKGALEFLMPAERMADMILTFWQGTGLQSRYMVKSDSSLDVIASFLATCIVQLKITPDALVEFSGQISEDIADVYVRVMHFVRHISE</sequence>
<evidence type="ECO:0000256" key="1">
    <source>
        <dbReference type="ARBA" id="ARBA00023015"/>
    </source>
</evidence>
<evidence type="ECO:0000259" key="5">
    <source>
        <dbReference type="PROSITE" id="PS50977"/>
    </source>
</evidence>
<comment type="caution">
    <text evidence="6">The sequence shown here is derived from an EMBL/GenBank/DDBJ whole genome shotgun (WGS) entry which is preliminary data.</text>
</comment>
<proteinExistence type="predicted"/>
<feature type="domain" description="HTH tetR-type" evidence="5">
    <location>
        <begin position="15"/>
        <end position="75"/>
    </location>
</feature>
<dbReference type="SUPFAM" id="SSF48498">
    <property type="entry name" value="Tetracyclin repressor-like, C-terminal domain"/>
    <property type="match status" value="1"/>
</dbReference>
<dbReference type="InterPro" id="IPR009057">
    <property type="entry name" value="Homeodomain-like_sf"/>
</dbReference>
<name>A0A3P1SDR7_9ACTO</name>
<dbReference type="OrthoDB" id="7505659at2"/>
<evidence type="ECO:0000313" key="6">
    <source>
        <dbReference type="EMBL" id="RRC95040.1"/>
    </source>
</evidence>
<feature type="DNA-binding region" description="H-T-H motif" evidence="4">
    <location>
        <begin position="38"/>
        <end position="57"/>
    </location>
</feature>
<keyword evidence="1" id="KW-0805">Transcription regulation</keyword>
<evidence type="ECO:0000256" key="2">
    <source>
        <dbReference type="ARBA" id="ARBA00023125"/>
    </source>
</evidence>
<evidence type="ECO:0000313" key="7">
    <source>
        <dbReference type="Proteomes" id="UP000280444"/>
    </source>
</evidence>
<reference evidence="6 7" key="1">
    <citation type="submission" date="2018-11" db="EMBL/GenBank/DDBJ databases">
        <title>Genomes From Bacteria Associated with the Canine Oral Cavity: a Test Case for Automated Genome-Based Taxonomic Assignment.</title>
        <authorList>
            <person name="Coil D.A."/>
            <person name="Jospin G."/>
            <person name="Darling A.E."/>
            <person name="Wallis C."/>
            <person name="Davis I.J."/>
            <person name="Harris S."/>
            <person name="Eisen J.A."/>
            <person name="Holcombe L.J."/>
            <person name="O'Flynn C."/>
        </authorList>
    </citation>
    <scope>NUCLEOTIDE SEQUENCE [LARGE SCALE GENOMIC DNA]</scope>
    <source>
        <strain evidence="6 7">OH770</strain>
    </source>
</reference>
<keyword evidence="2 4" id="KW-0238">DNA-binding</keyword>
<dbReference type="PANTHER" id="PTHR47506:SF1">
    <property type="entry name" value="HTH-TYPE TRANSCRIPTIONAL REGULATOR YJDC"/>
    <property type="match status" value="1"/>
</dbReference>